<feature type="transmembrane region" description="Helical" evidence="1">
    <location>
        <begin position="58"/>
        <end position="80"/>
    </location>
</feature>
<dbReference type="AlphaFoldDB" id="A0A8H6AZH2"/>
<evidence type="ECO:0000256" key="1">
    <source>
        <dbReference type="SAM" id="Phobius"/>
    </source>
</evidence>
<dbReference type="GeneID" id="59256805"/>
<accession>A0A8H6AZH2</accession>
<name>A0A8H6AZH2_9HELO</name>
<feature type="transmembrane region" description="Helical" evidence="1">
    <location>
        <begin position="21"/>
        <end position="38"/>
    </location>
</feature>
<proteinExistence type="predicted"/>
<keyword evidence="4" id="KW-1185">Reference proteome</keyword>
<protein>
    <submittedName>
        <fullName evidence="3">Putative integral membrane protein</fullName>
    </submittedName>
</protein>
<sequence>MSANSQSSSNGDINIGWKLELQALITTIVDFVAVHYGLSQHTSYLKYNEAVHQQYYNLLAQVFCVQALSFAKTAIVILYLRVIHGSGIRIHQVLL</sequence>
<gene>
    <name evidence="3" type="ORF">Bfra_002698</name>
</gene>
<dbReference type="EMBL" id="JABFCT010000004">
    <property type="protein sequence ID" value="KAF5876295.1"/>
    <property type="molecule type" value="Genomic_DNA"/>
</dbReference>
<evidence type="ECO:0000313" key="3">
    <source>
        <dbReference type="EMBL" id="KAF5876295.1"/>
    </source>
</evidence>
<dbReference type="RefSeq" id="XP_037195241.1">
    <property type="nucleotide sequence ID" value="XM_037333113.1"/>
</dbReference>
<keyword evidence="1" id="KW-0812">Transmembrane</keyword>
<reference evidence="3 4" key="1">
    <citation type="journal article" date="2020" name="Phytopathology">
        <title>A high-quality genome resource of Botrytis fragariae, a new and rapidly spreading fungal pathogen causing strawberry gray mold in the U.S.A.</title>
        <authorList>
            <person name="Wu Y."/>
            <person name="Saski C.A."/>
            <person name="Schnabel G."/>
            <person name="Xiao S."/>
            <person name="Hu M."/>
        </authorList>
    </citation>
    <scope>NUCLEOTIDE SEQUENCE [LARGE SCALE GENOMIC DNA]</scope>
    <source>
        <strain evidence="3 4">BVB16</strain>
    </source>
</reference>
<evidence type="ECO:0000313" key="4">
    <source>
        <dbReference type="Proteomes" id="UP000531561"/>
    </source>
</evidence>
<keyword evidence="1" id="KW-0472">Membrane</keyword>
<dbReference type="OrthoDB" id="3489615at2759"/>
<feature type="domain" description="Rhodopsin" evidence="2">
    <location>
        <begin position="24"/>
        <end position="90"/>
    </location>
</feature>
<evidence type="ECO:0000259" key="2">
    <source>
        <dbReference type="Pfam" id="PF20684"/>
    </source>
</evidence>
<comment type="caution">
    <text evidence="3">The sequence shown here is derived from an EMBL/GenBank/DDBJ whole genome shotgun (WGS) entry which is preliminary data.</text>
</comment>
<keyword evidence="1" id="KW-1133">Transmembrane helix</keyword>
<dbReference type="Proteomes" id="UP000531561">
    <property type="component" value="Unassembled WGS sequence"/>
</dbReference>
<dbReference type="Pfam" id="PF20684">
    <property type="entry name" value="Fung_rhodopsin"/>
    <property type="match status" value="1"/>
</dbReference>
<organism evidence="3 4">
    <name type="scientific">Botrytis fragariae</name>
    <dbReference type="NCBI Taxonomy" id="1964551"/>
    <lineage>
        <taxon>Eukaryota</taxon>
        <taxon>Fungi</taxon>
        <taxon>Dikarya</taxon>
        <taxon>Ascomycota</taxon>
        <taxon>Pezizomycotina</taxon>
        <taxon>Leotiomycetes</taxon>
        <taxon>Helotiales</taxon>
        <taxon>Sclerotiniaceae</taxon>
        <taxon>Botrytis</taxon>
    </lineage>
</organism>
<dbReference type="InterPro" id="IPR049326">
    <property type="entry name" value="Rhodopsin_dom_fungi"/>
</dbReference>